<dbReference type="SUPFAM" id="SSF53335">
    <property type="entry name" value="S-adenosyl-L-methionine-dependent methyltransferases"/>
    <property type="match status" value="2"/>
</dbReference>
<dbReference type="InterPro" id="IPR029063">
    <property type="entry name" value="SAM-dependent_MTases_sf"/>
</dbReference>
<keyword evidence="2" id="KW-0489">Methyltransferase</keyword>
<evidence type="ECO:0000313" key="9">
    <source>
        <dbReference type="EMBL" id="RDX68836.1"/>
    </source>
</evidence>
<comment type="function">
    <text evidence="7">Catalyzes the conversion of caffeic acid to ferulic acid and of 5-hydroxyferulic acid to sinapic acid. The resulting products may subsequently be converted to the corresponding alcohols that are incorporated into lignins.</text>
</comment>
<dbReference type="GO" id="GO:0046983">
    <property type="term" value="F:protein dimerization activity"/>
    <property type="evidence" value="ECO:0007669"/>
    <property type="project" value="InterPro"/>
</dbReference>
<dbReference type="GO" id="GO:0032259">
    <property type="term" value="P:methylation"/>
    <property type="evidence" value="ECO:0007669"/>
    <property type="project" value="UniProtKB-KW"/>
</dbReference>
<keyword evidence="3" id="KW-0808">Transferase</keyword>
<accession>A0A371ES99</accession>
<dbReference type="GO" id="GO:0009809">
    <property type="term" value="P:lignin biosynthetic process"/>
    <property type="evidence" value="ECO:0007669"/>
    <property type="project" value="UniProtKB-KW"/>
</dbReference>
<dbReference type="GO" id="GO:0047763">
    <property type="term" value="F:caffeate O-methyltransferase activity"/>
    <property type="evidence" value="ECO:0007669"/>
    <property type="project" value="UniProtKB-EC"/>
</dbReference>
<dbReference type="InterPro" id="IPR036388">
    <property type="entry name" value="WH-like_DNA-bd_sf"/>
</dbReference>
<evidence type="ECO:0000256" key="3">
    <source>
        <dbReference type="ARBA" id="ARBA00022679"/>
    </source>
</evidence>
<evidence type="ECO:0000256" key="7">
    <source>
        <dbReference type="ARBA" id="ARBA00045231"/>
    </source>
</evidence>
<keyword evidence="5" id="KW-0438">Lignin biosynthesis</keyword>
<dbReference type="GO" id="GO:0008757">
    <property type="term" value="F:S-adenosylmethionine-dependent methyltransferase activity"/>
    <property type="evidence" value="ECO:0007669"/>
    <property type="project" value="UniProtKB-ARBA"/>
</dbReference>
<evidence type="ECO:0000313" key="10">
    <source>
        <dbReference type="Proteomes" id="UP000257109"/>
    </source>
</evidence>
<feature type="domain" description="O-methyltransferase C-terminal" evidence="8">
    <location>
        <begin position="112"/>
        <end position="287"/>
    </location>
</feature>
<dbReference type="OrthoDB" id="1606438at2759"/>
<evidence type="ECO:0000256" key="4">
    <source>
        <dbReference type="ARBA" id="ARBA00022691"/>
    </source>
</evidence>
<dbReference type="Gene3D" id="1.10.10.10">
    <property type="entry name" value="Winged helix-like DNA-binding domain superfamily/Winged helix DNA-binding domain"/>
    <property type="match status" value="1"/>
</dbReference>
<dbReference type="FunFam" id="1.10.10.10:FF:000357">
    <property type="entry name" value="Caffeic acid 3-O-methyltransferase"/>
    <property type="match status" value="1"/>
</dbReference>
<comment type="caution">
    <text evidence="9">The sequence shown here is derived from an EMBL/GenBank/DDBJ whole genome shotgun (WGS) entry which is preliminary data.</text>
</comment>
<dbReference type="Proteomes" id="UP000257109">
    <property type="component" value="Unassembled WGS sequence"/>
</dbReference>
<dbReference type="AlphaFoldDB" id="A0A371ES99"/>
<feature type="non-terminal residue" evidence="9">
    <location>
        <position position="1"/>
    </location>
</feature>
<evidence type="ECO:0000256" key="6">
    <source>
        <dbReference type="ARBA" id="ARBA00039011"/>
    </source>
</evidence>
<dbReference type="PANTHER" id="PTHR11746">
    <property type="entry name" value="O-METHYLTRANSFERASE"/>
    <property type="match status" value="1"/>
</dbReference>
<evidence type="ECO:0000256" key="2">
    <source>
        <dbReference type="ARBA" id="ARBA00022603"/>
    </source>
</evidence>
<dbReference type="Gene3D" id="3.40.50.150">
    <property type="entry name" value="Vaccinia Virus protein VP39"/>
    <property type="match status" value="2"/>
</dbReference>
<dbReference type="PROSITE" id="PS51683">
    <property type="entry name" value="SAM_OMT_II"/>
    <property type="match status" value="2"/>
</dbReference>
<sequence>MGSTGETQITPTYVSDEEANLFAMQLASASVLPMVLKSALDLDLLEIIAKAGPGVHLSPTDIASQLPTRNPDAPVMLDRILRLLSCYNILSFSLRTLPNGKVERLYGLAPVAKFNKVFNKGMSDHSTITMRKILETYTGFEGLKSLVDVGGGTGAVVNMIVSKYPTIKGINFDLPHVIEDAPSYPGVEHVGGDMFVSVPKADAIFMKWICHDWSDEHCLKFLKNCYEALPNNGKVIVAECILPVAPDSSLATKGVVHIDVIMLAHNPGGKERTEKEFEALAKGAGFQGFQVYCCAFNTYVMEFLKKVERLYGLAPVAKYLVKNEDGVSIAALNLMNQDKVLMESWYYLKDAVLEGGIPFNKAYGMTAFEYHGTDPRFNKGMSDHSTITMRKILETYTGFEGLKSLVDVGGGTGAVVNMIVSKYPTIKGINFDLPHVIEDAPPYPGVDHVGGDMFVSVPKADAIFMKWICHDWSDEHCLKFLKNCYEALPDNGKVIVAECILPVAPDSSLATKGVVHIDVIMLAHNPGGKERTEKEFEALAKGAGFQGFQVHCCAFNTYVMEFLKKV</sequence>
<evidence type="ECO:0000259" key="8">
    <source>
        <dbReference type="Pfam" id="PF00891"/>
    </source>
</evidence>
<gene>
    <name evidence="9" type="primary">COMT1</name>
    <name evidence="9" type="ORF">CR513_52133</name>
</gene>
<dbReference type="EMBL" id="QJKJ01012362">
    <property type="protein sequence ID" value="RDX68836.1"/>
    <property type="molecule type" value="Genomic_DNA"/>
</dbReference>
<evidence type="ECO:0000256" key="5">
    <source>
        <dbReference type="ARBA" id="ARBA00022733"/>
    </source>
</evidence>
<evidence type="ECO:0000256" key="1">
    <source>
        <dbReference type="ARBA" id="ARBA00004928"/>
    </source>
</evidence>
<organism evidence="9 10">
    <name type="scientific">Mucuna pruriens</name>
    <name type="common">Velvet bean</name>
    <name type="synonym">Dolichos pruriens</name>
    <dbReference type="NCBI Taxonomy" id="157652"/>
    <lineage>
        <taxon>Eukaryota</taxon>
        <taxon>Viridiplantae</taxon>
        <taxon>Streptophyta</taxon>
        <taxon>Embryophyta</taxon>
        <taxon>Tracheophyta</taxon>
        <taxon>Spermatophyta</taxon>
        <taxon>Magnoliopsida</taxon>
        <taxon>eudicotyledons</taxon>
        <taxon>Gunneridae</taxon>
        <taxon>Pentapetalae</taxon>
        <taxon>rosids</taxon>
        <taxon>fabids</taxon>
        <taxon>Fabales</taxon>
        <taxon>Fabaceae</taxon>
        <taxon>Papilionoideae</taxon>
        <taxon>50 kb inversion clade</taxon>
        <taxon>NPAAA clade</taxon>
        <taxon>indigoferoid/millettioid clade</taxon>
        <taxon>Phaseoleae</taxon>
        <taxon>Mucuna</taxon>
    </lineage>
</organism>
<dbReference type="EC" id="2.1.1.68" evidence="6"/>
<keyword evidence="4" id="KW-0949">S-adenosyl-L-methionine</keyword>
<dbReference type="InterPro" id="IPR016461">
    <property type="entry name" value="COMT-like"/>
</dbReference>
<dbReference type="SUPFAM" id="SSF46785">
    <property type="entry name" value="Winged helix' DNA-binding domain"/>
    <property type="match status" value="1"/>
</dbReference>
<reference evidence="9" key="1">
    <citation type="submission" date="2018-05" db="EMBL/GenBank/DDBJ databases">
        <title>Draft genome of Mucuna pruriens seed.</title>
        <authorList>
            <person name="Nnadi N.E."/>
            <person name="Vos R."/>
            <person name="Hasami M.H."/>
            <person name="Devisetty U.K."/>
            <person name="Aguiy J.C."/>
        </authorList>
    </citation>
    <scope>NUCLEOTIDE SEQUENCE [LARGE SCALE GENOMIC DNA]</scope>
    <source>
        <strain evidence="9">JCA_2017</strain>
    </source>
</reference>
<keyword evidence="10" id="KW-1185">Reference proteome</keyword>
<comment type="pathway">
    <text evidence="1">Aromatic compound metabolism; phenylpropanoid biosynthesis.</text>
</comment>
<name>A0A371ES99_MUCPR</name>
<dbReference type="Pfam" id="PF00891">
    <property type="entry name" value="Methyltransf_2"/>
    <property type="match status" value="2"/>
</dbReference>
<dbReference type="InterPro" id="IPR001077">
    <property type="entry name" value="COMT_C"/>
</dbReference>
<dbReference type="InterPro" id="IPR036390">
    <property type="entry name" value="WH_DNA-bd_sf"/>
</dbReference>
<dbReference type="FunFam" id="3.40.50.150:FF:000061">
    <property type="entry name" value="Caffeic acid O-methyltransferase"/>
    <property type="match status" value="1"/>
</dbReference>
<proteinExistence type="predicted"/>
<dbReference type="STRING" id="157652.A0A371ES99"/>
<dbReference type="CDD" id="cd02440">
    <property type="entry name" value="AdoMet_MTases"/>
    <property type="match status" value="2"/>
</dbReference>
<protein>
    <recommendedName>
        <fullName evidence="6">caffeate O-methyltransferase</fullName>
        <ecNumber evidence="6">2.1.1.68</ecNumber>
    </recommendedName>
</protein>
<feature type="domain" description="O-methyltransferase C-terminal" evidence="8">
    <location>
        <begin position="345"/>
        <end position="546"/>
    </location>
</feature>